<dbReference type="SUPFAM" id="SSF53474">
    <property type="entry name" value="alpha/beta-Hydrolases"/>
    <property type="match status" value="1"/>
</dbReference>
<keyword evidence="3" id="KW-1185">Reference proteome</keyword>
<reference evidence="2 3" key="1">
    <citation type="submission" date="2012-08" db="EMBL/GenBank/DDBJ databases">
        <title>Oryza genome evolution.</title>
        <authorList>
            <person name="Wing R.A."/>
        </authorList>
    </citation>
    <scope>NUCLEOTIDE SEQUENCE</scope>
</reference>
<keyword evidence="1" id="KW-0732">Signal</keyword>
<dbReference type="Gramene" id="LPERR02G18150.1">
    <property type="protein sequence ID" value="LPERR02G18150.1"/>
    <property type="gene ID" value="LPERR02G18150"/>
</dbReference>
<evidence type="ECO:0008006" key="4">
    <source>
        <dbReference type="Google" id="ProtNLM"/>
    </source>
</evidence>
<name>A0A0D9VHP8_9ORYZ</name>
<evidence type="ECO:0000313" key="3">
    <source>
        <dbReference type="Proteomes" id="UP000032180"/>
    </source>
</evidence>
<dbReference type="Proteomes" id="UP000032180">
    <property type="component" value="Chromosome 2"/>
</dbReference>
<dbReference type="InterPro" id="IPR029058">
    <property type="entry name" value="AB_hydrolase_fold"/>
</dbReference>
<dbReference type="GO" id="GO:0008374">
    <property type="term" value="F:O-acyltransferase activity"/>
    <property type="evidence" value="ECO:0007669"/>
    <property type="project" value="InterPro"/>
</dbReference>
<dbReference type="Gene3D" id="3.40.50.1820">
    <property type="entry name" value="alpha/beta hydrolase"/>
    <property type="match status" value="1"/>
</dbReference>
<dbReference type="PANTHER" id="PTHR11440">
    <property type="entry name" value="LECITHIN-CHOLESTEROL ACYLTRANSFERASE-RELATED"/>
    <property type="match status" value="1"/>
</dbReference>
<dbReference type="InterPro" id="IPR003386">
    <property type="entry name" value="LACT/PDAT_acylTrfase"/>
</dbReference>
<dbReference type="HOGENOM" id="CLU_037070_2_0_1"/>
<dbReference type="EnsemblPlants" id="LPERR02G18150.1">
    <property type="protein sequence ID" value="LPERR02G18150.1"/>
    <property type="gene ID" value="LPERR02G18150"/>
</dbReference>
<reference evidence="2" key="3">
    <citation type="submission" date="2015-04" db="UniProtKB">
        <authorList>
            <consortium name="EnsemblPlants"/>
        </authorList>
    </citation>
    <scope>IDENTIFICATION</scope>
</reference>
<evidence type="ECO:0000256" key="1">
    <source>
        <dbReference type="SAM" id="SignalP"/>
    </source>
</evidence>
<dbReference type="AlphaFoldDB" id="A0A0D9VHP8"/>
<dbReference type="Pfam" id="PF02450">
    <property type="entry name" value="LCAT"/>
    <property type="match status" value="1"/>
</dbReference>
<sequence>MASIITLVRLLLLLLPVPLRKHLWPASHQAEDLAGAGELLHPIFMVPGVSCSDLEARLTEAYQPSIPSCGALKAKGWFGLYENSSDISEHHYHKCFEEQMSLVYDPIRNEYRNLASVETRVPYFGIVKGYHQKNPLGPKWCLTRLIEALEEMGYRDGDTMLGAPYDFRYAAPIPGQTSQFYSHYFKELMELVEATSEKHHKKVIIFGHSLGGMVILEFIRSTPLAWRDKYIKHLILVAPTLSTGFLSSVIYLASGPQGDLLYVPKATALSLRPMWRSFETSIINIPSTKAYGHKPIVITKQRNYSAYDMEDLLTDIGFEHAIEPFRRRVMPKMNYFKAPMVP</sequence>
<feature type="chain" id="PRO_5002347669" description="Serine aminopeptidase S33 domain-containing protein" evidence="1">
    <location>
        <begin position="22"/>
        <end position="342"/>
    </location>
</feature>
<accession>A0A0D9VHP8</accession>
<dbReference type="eggNOG" id="KOG2369">
    <property type="taxonomic scope" value="Eukaryota"/>
</dbReference>
<evidence type="ECO:0000313" key="2">
    <source>
        <dbReference type="EnsemblPlants" id="LPERR02G18150.1"/>
    </source>
</evidence>
<feature type="signal peptide" evidence="1">
    <location>
        <begin position="1"/>
        <end position="21"/>
    </location>
</feature>
<dbReference type="GO" id="GO:0006629">
    <property type="term" value="P:lipid metabolic process"/>
    <property type="evidence" value="ECO:0007669"/>
    <property type="project" value="InterPro"/>
</dbReference>
<organism evidence="2 3">
    <name type="scientific">Leersia perrieri</name>
    <dbReference type="NCBI Taxonomy" id="77586"/>
    <lineage>
        <taxon>Eukaryota</taxon>
        <taxon>Viridiplantae</taxon>
        <taxon>Streptophyta</taxon>
        <taxon>Embryophyta</taxon>
        <taxon>Tracheophyta</taxon>
        <taxon>Spermatophyta</taxon>
        <taxon>Magnoliopsida</taxon>
        <taxon>Liliopsida</taxon>
        <taxon>Poales</taxon>
        <taxon>Poaceae</taxon>
        <taxon>BOP clade</taxon>
        <taxon>Oryzoideae</taxon>
        <taxon>Oryzeae</taxon>
        <taxon>Oryzinae</taxon>
        <taxon>Leersia</taxon>
    </lineage>
</organism>
<dbReference type="STRING" id="77586.A0A0D9VHP8"/>
<reference evidence="3" key="2">
    <citation type="submission" date="2013-12" db="EMBL/GenBank/DDBJ databases">
        <authorList>
            <person name="Yu Y."/>
            <person name="Lee S."/>
            <person name="de Baynast K."/>
            <person name="Wissotski M."/>
            <person name="Liu L."/>
            <person name="Talag J."/>
            <person name="Goicoechea J."/>
            <person name="Angelova A."/>
            <person name="Jetty R."/>
            <person name="Kudrna D."/>
            <person name="Golser W."/>
            <person name="Rivera L."/>
            <person name="Zhang J."/>
            <person name="Wing R."/>
        </authorList>
    </citation>
    <scope>NUCLEOTIDE SEQUENCE</scope>
</reference>
<proteinExistence type="predicted"/>
<protein>
    <recommendedName>
        <fullName evidence="4">Serine aminopeptidase S33 domain-containing protein</fullName>
    </recommendedName>
</protein>